<dbReference type="Proteomes" id="UP000694407">
    <property type="component" value="Unplaced"/>
</dbReference>
<dbReference type="InterPro" id="IPR050671">
    <property type="entry name" value="CD300_family_receptors"/>
</dbReference>
<feature type="signal peptide" evidence="14">
    <location>
        <begin position="1"/>
        <end position="19"/>
    </location>
</feature>
<feature type="transmembrane region" description="Helical" evidence="13">
    <location>
        <begin position="177"/>
        <end position="198"/>
    </location>
</feature>
<accession>A0A8C5ZF67</accession>
<dbReference type="Pfam" id="PF07686">
    <property type="entry name" value="V-set"/>
    <property type="match status" value="1"/>
</dbReference>
<protein>
    <recommendedName>
        <fullName evidence="15">Ig-like domain-containing protein</fullName>
    </recommendedName>
</protein>
<dbReference type="SMART" id="SM00409">
    <property type="entry name" value="IG"/>
    <property type="match status" value="1"/>
</dbReference>
<keyword evidence="6 13" id="KW-1133">Transmembrane helix</keyword>
<dbReference type="InterPro" id="IPR007110">
    <property type="entry name" value="Ig-like_dom"/>
</dbReference>
<evidence type="ECO:0000313" key="17">
    <source>
        <dbReference type="Proteomes" id="UP000694407"/>
    </source>
</evidence>
<feature type="region of interest" description="Disordered" evidence="12">
    <location>
        <begin position="236"/>
        <end position="267"/>
    </location>
</feature>
<dbReference type="InterPro" id="IPR036179">
    <property type="entry name" value="Ig-like_dom_sf"/>
</dbReference>
<dbReference type="AlphaFoldDB" id="A0A8C5ZF67"/>
<evidence type="ECO:0000256" key="8">
    <source>
        <dbReference type="ARBA" id="ARBA00023157"/>
    </source>
</evidence>
<evidence type="ECO:0000256" key="4">
    <source>
        <dbReference type="ARBA" id="ARBA00022729"/>
    </source>
</evidence>
<dbReference type="PANTHER" id="PTHR11860">
    <property type="entry name" value="POLYMERIC-IMMUNOGLOBULIN RECEPTOR"/>
    <property type="match status" value="1"/>
</dbReference>
<evidence type="ECO:0000256" key="2">
    <source>
        <dbReference type="ARBA" id="ARBA00022475"/>
    </source>
</evidence>
<dbReference type="GeneID" id="107157810"/>
<feature type="domain" description="Ig-like" evidence="15">
    <location>
        <begin position="14"/>
        <end position="127"/>
    </location>
</feature>
<comment type="similarity">
    <text evidence="11">Belongs to the CD300 family.</text>
</comment>
<reference evidence="16" key="2">
    <citation type="submission" date="2025-09" db="UniProtKB">
        <authorList>
            <consortium name="Ensembl"/>
        </authorList>
    </citation>
    <scope>IDENTIFICATION</scope>
</reference>
<dbReference type="CDD" id="cd05716">
    <property type="entry name" value="IgV_pIgR_like"/>
    <property type="match status" value="1"/>
</dbReference>
<evidence type="ECO:0000256" key="12">
    <source>
        <dbReference type="SAM" id="MobiDB-lite"/>
    </source>
</evidence>
<dbReference type="GO" id="GO:0002376">
    <property type="term" value="P:immune system process"/>
    <property type="evidence" value="ECO:0007669"/>
    <property type="project" value="UniProtKB-KW"/>
</dbReference>
<dbReference type="Pfam" id="PF15330">
    <property type="entry name" value="SIT"/>
    <property type="match status" value="1"/>
</dbReference>
<feature type="region of interest" description="Disordered" evidence="12">
    <location>
        <begin position="285"/>
        <end position="311"/>
    </location>
</feature>
<evidence type="ECO:0000313" key="16">
    <source>
        <dbReference type="Ensembl" id="ENSMMMP00000012767.1"/>
    </source>
</evidence>
<evidence type="ECO:0000256" key="7">
    <source>
        <dbReference type="ARBA" id="ARBA00023136"/>
    </source>
</evidence>
<keyword evidence="3 13" id="KW-0812">Transmembrane</keyword>
<evidence type="ECO:0000256" key="10">
    <source>
        <dbReference type="ARBA" id="ARBA00023319"/>
    </source>
</evidence>
<feature type="chain" id="PRO_5044151127" description="Ig-like domain-containing protein" evidence="14">
    <location>
        <begin position="20"/>
        <end position="311"/>
    </location>
</feature>
<dbReference type="GO" id="GO:0004888">
    <property type="term" value="F:transmembrane signaling receptor activity"/>
    <property type="evidence" value="ECO:0007669"/>
    <property type="project" value="TreeGrafter"/>
</dbReference>
<dbReference type="FunFam" id="2.60.40.10:FF:000370">
    <property type="entry name" value="CMRF35-like molecule 1"/>
    <property type="match status" value="1"/>
</dbReference>
<keyword evidence="10" id="KW-0393">Immunoglobulin domain</keyword>
<evidence type="ECO:0000256" key="9">
    <source>
        <dbReference type="ARBA" id="ARBA00023170"/>
    </source>
</evidence>
<dbReference type="PANTHER" id="PTHR11860:SF101">
    <property type="entry name" value="CMRF35-LIKE MOLECULE 1"/>
    <property type="match status" value="1"/>
</dbReference>
<dbReference type="Ensembl" id="ENSMMMT00000014585.1">
    <property type="protein sequence ID" value="ENSMMMP00000012767.1"/>
    <property type="gene ID" value="ENSMMMG00000011420.1"/>
</dbReference>
<dbReference type="CTD" id="146722"/>
<sequence length="311" mass="34645">MHLLWLFPVLLWLPGYSAAQNEVTGPKTTSGPERGSLTVQCNYTSGWKTHKKYWCRGAVWSSCKTLVKTTGSEQEVKKDRVSIRDDQENLTFMVTMEDLRRDDADIYWCAIERVGSDHGFSVDVTIDPAPTTASPTTTVPNTSTSTTNMSTAPVVEEKTTCLSTHPATRHPITELRILLPLIFAGLMLLLMAASLLAWRMMRRQKKDAGLSPEQALQPLEEDLCYANLSVLQPRSSASSSRKKASAQTFSSAQADQEEVEYATMPPLPREDISYASLSLDLLDQEPTYSNTGHIPSRDHEEPTEYSVIRKS</sequence>
<dbReference type="RefSeq" id="XP_015359716.1">
    <property type="nucleotide sequence ID" value="XM_015504230.2"/>
</dbReference>
<keyword evidence="9" id="KW-0675">Receptor</keyword>
<dbReference type="PROSITE" id="PS50835">
    <property type="entry name" value="IG_LIKE"/>
    <property type="match status" value="1"/>
</dbReference>
<dbReference type="InterPro" id="IPR003599">
    <property type="entry name" value="Ig_sub"/>
</dbReference>
<dbReference type="InterPro" id="IPR013783">
    <property type="entry name" value="Ig-like_fold"/>
</dbReference>
<evidence type="ECO:0000256" key="13">
    <source>
        <dbReference type="SAM" id="Phobius"/>
    </source>
</evidence>
<evidence type="ECO:0000256" key="6">
    <source>
        <dbReference type="ARBA" id="ARBA00022989"/>
    </source>
</evidence>
<dbReference type="GO" id="GO:0005886">
    <property type="term" value="C:plasma membrane"/>
    <property type="evidence" value="ECO:0007669"/>
    <property type="project" value="UniProtKB-SubCell"/>
</dbReference>
<dbReference type="KEGG" id="mmma:107157810"/>
<evidence type="ECO:0000256" key="3">
    <source>
        <dbReference type="ARBA" id="ARBA00022692"/>
    </source>
</evidence>
<keyword evidence="5" id="KW-0391">Immunity</keyword>
<dbReference type="GeneTree" id="ENSGT00940000154332"/>
<evidence type="ECO:0000256" key="11">
    <source>
        <dbReference type="ARBA" id="ARBA00043958"/>
    </source>
</evidence>
<dbReference type="SUPFAM" id="SSF48726">
    <property type="entry name" value="Immunoglobulin"/>
    <property type="match status" value="1"/>
</dbReference>
<gene>
    <name evidence="16" type="primary">Cd300lf</name>
</gene>
<dbReference type="Gene3D" id="2.60.40.10">
    <property type="entry name" value="Immunoglobulins"/>
    <property type="match status" value="1"/>
</dbReference>
<organism evidence="16 17">
    <name type="scientific">Marmota marmota marmota</name>
    <name type="common">Alpine marmot</name>
    <dbReference type="NCBI Taxonomy" id="9994"/>
    <lineage>
        <taxon>Eukaryota</taxon>
        <taxon>Metazoa</taxon>
        <taxon>Chordata</taxon>
        <taxon>Craniata</taxon>
        <taxon>Vertebrata</taxon>
        <taxon>Euteleostomi</taxon>
        <taxon>Mammalia</taxon>
        <taxon>Eutheria</taxon>
        <taxon>Euarchontoglires</taxon>
        <taxon>Glires</taxon>
        <taxon>Rodentia</taxon>
        <taxon>Sciuromorpha</taxon>
        <taxon>Sciuridae</taxon>
        <taxon>Xerinae</taxon>
        <taxon>Marmotini</taxon>
        <taxon>Marmota</taxon>
    </lineage>
</organism>
<keyword evidence="17" id="KW-1185">Reference proteome</keyword>
<feature type="region of interest" description="Disordered" evidence="12">
    <location>
        <begin position="131"/>
        <end position="150"/>
    </location>
</feature>
<dbReference type="OrthoDB" id="8920197at2759"/>
<keyword evidence="4 14" id="KW-0732">Signal</keyword>
<dbReference type="InterPro" id="IPR013106">
    <property type="entry name" value="Ig_V-set"/>
</dbReference>
<keyword evidence="7 13" id="KW-0472">Membrane</keyword>
<comment type="subcellular location">
    <subcellularLocation>
        <location evidence="1">Cell membrane</location>
        <topology evidence="1">Single-pass type I membrane protein</topology>
    </subcellularLocation>
</comment>
<evidence type="ECO:0000256" key="14">
    <source>
        <dbReference type="SAM" id="SignalP"/>
    </source>
</evidence>
<proteinExistence type="inferred from homology"/>
<evidence type="ECO:0000256" key="5">
    <source>
        <dbReference type="ARBA" id="ARBA00022859"/>
    </source>
</evidence>
<evidence type="ECO:0000256" key="1">
    <source>
        <dbReference type="ARBA" id="ARBA00004251"/>
    </source>
</evidence>
<keyword evidence="8" id="KW-1015">Disulfide bond</keyword>
<reference evidence="16" key="1">
    <citation type="submission" date="2025-08" db="UniProtKB">
        <authorList>
            <consortium name="Ensembl"/>
        </authorList>
    </citation>
    <scope>IDENTIFICATION</scope>
</reference>
<evidence type="ECO:0000259" key="15">
    <source>
        <dbReference type="PROSITE" id="PS50835"/>
    </source>
</evidence>
<name>A0A8C5ZF67_MARMA</name>
<keyword evidence="2" id="KW-1003">Cell membrane</keyword>